<dbReference type="RefSeq" id="YP_010799353.1">
    <property type="nucleotide sequence ID" value="NC_076632.1"/>
</dbReference>
<dbReference type="GeneID" id="80537721"/>
<sequence length="419" mass="47164">MMFSYLEKLQVPKIIKRNNNSVKISRIIKPYLIGVAGVIGGHILTKLVDNIKNREMDRDQQVCTTAEKEVACNCKEKVCPHKDEQQPIFRDEPSYDIVPGNGFMPDVSDKLLSQVNETVEYVKQGKSIDESHRIRLEERVKSAALYELSTDPNIFEKDTDPVFEDIPFKDVEAGDIQGDADIDTEDLDESSLIHQVPPQHIDNPTIWIINALKQIHSDIQDMKPMIETIPIVKRRIDEVQSIMGQVTTEIIEMKNSIGNMEATITQNRIEIAKMGELIKTLTQEKPPIKVAPSIVKQVLETPRETNLVKLIDKIVENKKLGGSQVTLLKSALISKNSEVIKENLNSIGIIRPVLEAEVDLIVKMDILSTESMTTIYKLLNGLIKINVISAQEIKGRSIKRDVTAGESALKKLNPFSKRN</sequence>
<dbReference type="EMBL" id="MH213246">
    <property type="protein sequence ID" value="AXA52564.1"/>
    <property type="molecule type" value="Viral_cRNA"/>
</dbReference>
<accession>A0AAD0LB08</accession>
<dbReference type="Proteomes" id="UP000830066">
    <property type="component" value="Segment"/>
</dbReference>
<name>A0AAD0LB08_9MONO</name>
<organism evidence="1 2">
    <name type="scientific">Linepithema humile rhabdo-like virus 1</name>
    <dbReference type="NCBI Taxonomy" id="2259786"/>
    <lineage>
        <taxon>Viruses</taxon>
        <taxon>Riboviria</taxon>
        <taxon>Orthornavirae</taxon>
        <taxon>Negarnaviricota</taxon>
        <taxon>Haploviricotina</taxon>
        <taxon>Monjiviricetes</taxon>
        <taxon>Mononegavirales</taxon>
        <taxon>Lispiviridae</taxon>
        <taxon>Synelinevirus</taxon>
        <taxon>Synelinevirus paranaense</taxon>
    </lineage>
</organism>
<proteinExistence type="predicted"/>
<evidence type="ECO:0000313" key="1">
    <source>
        <dbReference type="EMBL" id="AXA52564.1"/>
    </source>
</evidence>
<evidence type="ECO:0000313" key="2">
    <source>
        <dbReference type="Proteomes" id="UP000830066"/>
    </source>
</evidence>
<protein>
    <submittedName>
        <fullName evidence="1">Uncharacterized protein</fullName>
    </submittedName>
</protein>
<dbReference type="KEGG" id="vg:80537721"/>
<reference evidence="1" key="1">
    <citation type="journal article" date="2018" name="J. Gen. Virol.">
        <title>Viruses of invasive Argentine ants from the European Main supercolony: characterization, interactions and evolution.</title>
        <authorList>
            <person name="Viljakainen L."/>
            <person name="Holmberg I."/>
            <person name="Abril S."/>
            <person name="Jurvansuu J."/>
        </authorList>
    </citation>
    <scope>NUCLEOTIDE SEQUENCE</scope>
    <source>
        <strain evidence="1">11CAT06</strain>
    </source>
</reference>
<keyword evidence="2" id="KW-1185">Reference proteome</keyword>